<evidence type="ECO:0000256" key="2">
    <source>
        <dbReference type="SAM" id="Phobius"/>
    </source>
</evidence>
<proteinExistence type="inferred from homology"/>
<dbReference type="PANTHER" id="PTHR42964">
    <property type="entry name" value="ENOYL-COA HYDRATASE"/>
    <property type="match status" value="1"/>
</dbReference>
<keyword evidence="2" id="KW-0472">Membrane</keyword>
<dbReference type="InterPro" id="IPR029045">
    <property type="entry name" value="ClpP/crotonase-like_dom_sf"/>
</dbReference>
<comment type="caution">
    <text evidence="3">The sequence shown here is derived from an EMBL/GenBank/DDBJ whole genome shotgun (WGS) entry which is preliminary data.</text>
</comment>
<keyword evidence="4" id="KW-1185">Reference proteome</keyword>
<organism evidence="3 4">
    <name type="scientific">Aquipuribacter nitratireducens</name>
    <dbReference type="NCBI Taxonomy" id="650104"/>
    <lineage>
        <taxon>Bacteria</taxon>
        <taxon>Bacillati</taxon>
        <taxon>Actinomycetota</taxon>
        <taxon>Actinomycetes</taxon>
        <taxon>Micrococcales</taxon>
        <taxon>Intrasporangiaceae</taxon>
        <taxon>Aquipuribacter</taxon>
    </lineage>
</organism>
<accession>A0ABW0GHN6</accession>
<reference evidence="4" key="1">
    <citation type="journal article" date="2019" name="Int. J. Syst. Evol. Microbiol.">
        <title>The Global Catalogue of Microorganisms (GCM) 10K type strain sequencing project: providing services to taxonomists for standard genome sequencing and annotation.</title>
        <authorList>
            <consortium name="The Broad Institute Genomics Platform"/>
            <consortium name="The Broad Institute Genome Sequencing Center for Infectious Disease"/>
            <person name="Wu L."/>
            <person name="Ma J."/>
        </authorList>
    </citation>
    <scope>NUCLEOTIDE SEQUENCE [LARGE SCALE GENOMIC DNA]</scope>
    <source>
        <strain evidence="4">CCUG 43114</strain>
    </source>
</reference>
<dbReference type="EMBL" id="JBHSLD010000001">
    <property type="protein sequence ID" value="MFC5379269.1"/>
    <property type="molecule type" value="Genomic_DNA"/>
</dbReference>
<keyword evidence="2" id="KW-1133">Transmembrane helix</keyword>
<keyword evidence="2" id="KW-0812">Transmembrane</keyword>
<dbReference type="Proteomes" id="UP001596122">
    <property type="component" value="Unassembled WGS sequence"/>
</dbReference>
<dbReference type="InterPro" id="IPR051683">
    <property type="entry name" value="Enoyl-CoA_Hydratase/Isomerase"/>
</dbReference>
<dbReference type="SUPFAM" id="SSF52096">
    <property type="entry name" value="ClpP/crotonase"/>
    <property type="match status" value="1"/>
</dbReference>
<protein>
    <submittedName>
        <fullName evidence="3">Enoyl-CoA hydratase/isomerase family protein</fullName>
    </submittedName>
</protein>
<comment type="similarity">
    <text evidence="1">Belongs to the enoyl-CoA hydratase/isomerase family.</text>
</comment>
<gene>
    <name evidence="3" type="ORF">ACFPJ6_00545</name>
</gene>
<name>A0ABW0GHN6_9MICO</name>
<dbReference type="Gene3D" id="3.90.226.10">
    <property type="entry name" value="2-enoyl-CoA Hydratase, Chain A, domain 1"/>
    <property type="match status" value="1"/>
</dbReference>
<evidence type="ECO:0000313" key="4">
    <source>
        <dbReference type="Proteomes" id="UP001596122"/>
    </source>
</evidence>
<dbReference type="RefSeq" id="WP_340266659.1">
    <property type="nucleotide sequence ID" value="NZ_JBBEOG010000001.1"/>
</dbReference>
<feature type="transmembrane region" description="Helical" evidence="2">
    <location>
        <begin position="100"/>
        <end position="120"/>
    </location>
</feature>
<dbReference type="PANTHER" id="PTHR42964:SF1">
    <property type="entry name" value="POLYKETIDE BIOSYNTHESIS ENOYL-COA HYDRATASE PKSH-RELATED"/>
    <property type="match status" value="1"/>
</dbReference>
<dbReference type="InterPro" id="IPR001753">
    <property type="entry name" value="Enoyl-CoA_hydra/iso"/>
</dbReference>
<dbReference type="Pfam" id="PF00378">
    <property type="entry name" value="ECH_1"/>
    <property type="match status" value="1"/>
</dbReference>
<evidence type="ECO:0000256" key="1">
    <source>
        <dbReference type="ARBA" id="ARBA00005254"/>
    </source>
</evidence>
<sequence>MTVTEARDLGLSGDGLEVALDGAVLTVVLDLPDGLLPLAAADRLARLLREPPEGAHVLVLRSAGSAFCLGRERTAATAHELPGEVDSLVAVNDALSRSRLVSVAVVAGDAAGFGVGLAALCDVAVASDEVRLWFPEVGIGLAPTLVLAWLARVVGRRQAFWLTATGEALDARRGVELDLLNEAVPAERLEDVVAARVAALLARPPRVHAEIRDMLRVAASLTEQQAHELARDRLVVGSLRRGA</sequence>
<evidence type="ECO:0000313" key="3">
    <source>
        <dbReference type="EMBL" id="MFC5379269.1"/>
    </source>
</evidence>
<feature type="transmembrane region" description="Helical" evidence="2">
    <location>
        <begin position="132"/>
        <end position="151"/>
    </location>
</feature>
<dbReference type="CDD" id="cd06558">
    <property type="entry name" value="crotonase-like"/>
    <property type="match status" value="1"/>
</dbReference>